<dbReference type="EMBL" id="BAAALF010000001">
    <property type="protein sequence ID" value="GAA1215216.1"/>
    <property type="molecule type" value="Genomic_DNA"/>
</dbReference>
<protein>
    <submittedName>
        <fullName evidence="1">Uncharacterized protein</fullName>
    </submittedName>
</protein>
<name>A0ABP4G6Q4_9ACTN</name>
<proteinExistence type="predicted"/>
<evidence type="ECO:0000313" key="2">
    <source>
        <dbReference type="Proteomes" id="UP001500037"/>
    </source>
</evidence>
<gene>
    <name evidence="1" type="ORF">GCM10009665_01310</name>
</gene>
<comment type="caution">
    <text evidence="1">The sequence shown here is derived from an EMBL/GenBank/DDBJ whole genome shotgun (WGS) entry which is preliminary data.</text>
</comment>
<dbReference type="Proteomes" id="UP001500037">
    <property type="component" value="Unassembled WGS sequence"/>
</dbReference>
<keyword evidence="2" id="KW-1185">Reference proteome</keyword>
<reference evidence="2" key="1">
    <citation type="journal article" date="2019" name="Int. J. Syst. Evol. Microbiol.">
        <title>The Global Catalogue of Microorganisms (GCM) 10K type strain sequencing project: providing services to taxonomists for standard genome sequencing and annotation.</title>
        <authorList>
            <consortium name="The Broad Institute Genomics Platform"/>
            <consortium name="The Broad Institute Genome Sequencing Center for Infectious Disease"/>
            <person name="Wu L."/>
            <person name="Ma J."/>
        </authorList>
    </citation>
    <scope>NUCLEOTIDE SEQUENCE [LARGE SCALE GENOMIC DNA]</scope>
    <source>
        <strain evidence="2">JCM 13004</strain>
    </source>
</reference>
<evidence type="ECO:0000313" key="1">
    <source>
        <dbReference type="EMBL" id="GAA1215216.1"/>
    </source>
</evidence>
<organism evidence="1 2">
    <name type="scientific">Kitasatospora nipponensis</name>
    <dbReference type="NCBI Taxonomy" id="258049"/>
    <lineage>
        <taxon>Bacteria</taxon>
        <taxon>Bacillati</taxon>
        <taxon>Actinomycetota</taxon>
        <taxon>Actinomycetes</taxon>
        <taxon>Kitasatosporales</taxon>
        <taxon>Streptomycetaceae</taxon>
        <taxon>Kitasatospora</taxon>
    </lineage>
</organism>
<sequence>MFCVSVGLPPSLMDLGVTAEYDWIALFAVTTTANHWDEPGRASGSRRICGSLVAEHLSWSIGRPKGAWLSLTLSGS</sequence>
<accession>A0ABP4G6Q4</accession>